<dbReference type="Gene3D" id="2.60.120.260">
    <property type="entry name" value="Galactose-binding domain-like"/>
    <property type="match status" value="1"/>
</dbReference>
<organism evidence="1 2">
    <name type="scientific">Acholeplasma oculi</name>
    <dbReference type="NCBI Taxonomy" id="35623"/>
    <lineage>
        <taxon>Bacteria</taxon>
        <taxon>Bacillati</taxon>
        <taxon>Mycoplasmatota</taxon>
        <taxon>Mollicutes</taxon>
        <taxon>Acholeplasmatales</taxon>
        <taxon>Acholeplasmataceae</taxon>
        <taxon>Acholeplasma</taxon>
    </lineage>
</organism>
<dbReference type="Pfam" id="PF01547">
    <property type="entry name" value="SBP_bac_1"/>
    <property type="match status" value="1"/>
</dbReference>
<dbReference type="InParanoid" id="A0A061AGZ1"/>
<dbReference type="AlphaFoldDB" id="A0A061AGZ1"/>
<dbReference type="HOGENOM" id="CLU_309660_0_0_14"/>
<dbReference type="STRING" id="35623.Aocu_07930"/>
<name>A0A061AGZ1_9MOLU</name>
<dbReference type="InterPro" id="IPR006059">
    <property type="entry name" value="SBP"/>
</dbReference>
<sequence>MMGRIKRSFVWIFATLIVILLIVWFSGGTSIYVPTGELTQTQINQSTVMLDNDLMNPRYTYVDYLSDHQQNVDYGLSSVQASLTNLNATLDDEIGQNVLIMNKDEVAIYDFVVSEEGYYHIEVDYKVAAATLNQITVAVKVNGQVYYDEMSTIEIPIIWQDESKTYLTDRYGDEVLPNQVIDGSWQSVSLYNNTYVSVDPLLFWFNEGSNLVTIENTTSSVFTISDAKLTAPKQYLTYQEYQTQNPGTKHDSIVDIQATNYKQKNSSYVQAFAENNPSLKPFDSVYKKLNIIAGNTWQLSGQSLSYDVEVEQAGLYKIAFRYSNNKFDFPVFRSIYINGEIPFEEVRSYAFANTATSQWNVETLGNAEGEFYFYLNQGVNELTIRAESEPVQNAVRKVQLVIDHINTFSLEIRKITGKDIDKNRTWKFTNFIPETPLYLESYIILLKQAITELSVYAPNGSASSTINNLQKALSRVENIYDDYERIPLYLDDLVGGTGSISQFLGDSLQTITNQPLYLNQVHIYNNHTLAKANANFFEVVGSTFQSFFASFTSNKYSLTKEEGVVDVWVNRPITYVDMMQKMADQTFTPETGIKVKISVMPDPNKLVMASAAGQQPDVALGLASYMPYDLAIRNAAYDLSSFPDYWEYSSQFAPGAFVPYILNDKAYALPETLDFNVIMYRKDIFDSLNFMVPDTWNEVIDILPELQKYGMNFYHPIAGGVAIKWFYQTSGFVYQFGGNVYTEDGLRTNIASKEAVQGLTFLNQLFTNYALPEQVVSFYNSFRYATLPIGIADFATYQLIKNAAPELTGMWEIAPYPSITTAEYGTNRHYIANGTAGMIMQETDQPDDAWSFLKWWMSTETQSQFSFTLQSTYGPTYAWISGNINAFIESPFPEKHKEVILEQIKWLIDVPRTPGQYMLERSISDIWNTAVFDGTPTGIAIDRYTIQINREMRKKMIEFGFLNTNGDVIRPYTIRDIHWVREQMLNASGGYHGSND</sequence>
<keyword evidence="2" id="KW-1185">Reference proteome</keyword>
<dbReference type="PATRIC" id="fig|35623.3.peg.793"/>
<dbReference type="Gene3D" id="3.40.190.10">
    <property type="entry name" value="Periplasmic binding protein-like II"/>
    <property type="match status" value="1"/>
</dbReference>
<dbReference type="KEGG" id="aoc:Aocu_07930"/>
<gene>
    <name evidence="1" type="ORF">Aocu_07930</name>
</gene>
<evidence type="ECO:0000313" key="2">
    <source>
        <dbReference type="Proteomes" id="UP000032434"/>
    </source>
</evidence>
<reference evidence="2" key="1">
    <citation type="submission" date="2014-05" db="EMBL/GenBank/DDBJ databases">
        <authorList>
            <person name="Kube M."/>
        </authorList>
    </citation>
    <scope>NUCLEOTIDE SEQUENCE [LARGE SCALE GENOMIC DNA]</scope>
</reference>
<dbReference type="InterPro" id="IPR050490">
    <property type="entry name" value="Bact_solute-bd_prot1"/>
</dbReference>
<protein>
    <submittedName>
        <fullName evidence="1">ABC transporter, substrate-binding protein</fullName>
    </submittedName>
</protein>
<evidence type="ECO:0000313" key="1">
    <source>
        <dbReference type="EMBL" id="CDR30866.1"/>
    </source>
</evidence>
<accession>A0A061AGZ1</accession>
<dbReference type="SUPFAM" id="SSF53850">
    <property type="entry name" value="Periplasmic binding protein-like II"/>
    <property type="match status" value="1"/>
</dbReference>
<dbReference type="PANTHER" id="PTHR43649:SF27">
    <property type="entry name" value="EXTRACELLULAR SOLUTE-BINDING PROTEIN FAMILY 1"/>
    <property type="match status" value="1"/>
</dbReference>
<dbReference type="Proteomes" id="UP000032434">
    <property type="component" value="Chromosome 1"/>
</dbReference>
<dbReference type="OrthoDB" id="383574at2"/>
<dbReference type="PANTHER" id="PTHR43649">
    <property type="entry name" value="ARABINOSE-BINDING PROTEIN-RELATED"/>
    <property type="match status" value="1"/>
</dbReference>
<dbReference type="EMBL" id="LK028559">
    <property type="protein sequence ID" value="CDR30866.1"/>
    <property type="molecule type" value="Genomic_DNA"/>
</dbReference>
<proteinExistence type="predicted"/>